<evidence type="ECO:0000256" key="4">
    <source>
        <dbReference type="ARBA" id="ARBA00022801"/>
    </source>
</evidence>
<evidence type="ECO:0000259" key="6">
    <source>
        <dbReference type="SMART" id="SM00849"/>
    </source>
</evidence>
<dbReference type="CDD" id="cd07729">
    <property type="entry name" value="AHL_lactonase_MBL-fold"/>
    <property type="match status" value="1"/>
</dbReference>
<keyword evidence="4" id="KW-0378">Hydrolase</keyword>
<proteinExistence type="inferred from homology"/>
<reference evidence="8" key="1">
    <citation type="submission" date="2016-10" db="EMBL/GenBank/DDBJ databases">
        <authorList>
            <person name="Varghese N."/>
            <person name="Submissions S."/>
        </authorList>
    </citation>
    <scope>NUCLEOTIDE SEQUENCE [LARGE SCALE GENOMIC DNA]</scope>
    <source>
        <strain evidence="8">DSM 13078</strain>
    </source>
</reference>
<feature type="domain" description="Metallo-beta-lactamase" evidence="6">
    <location>
        <begin position="34"/>
        <end position="250"/>
    </location>
</feature>
<dbReference type="GO" id="GO:0016787">
    <property type="term" value="F:hydrolase activity"/>
    <property type="evidence" value="ECO:0007669"/>
    <property type="project" value="UniProtKB-KW"/>
</dbReference>
<keyword evidence="3" id="KW-0479">Metal-binding</keyword>
<organism evidence="7 8">
    <name type="scientific">Natronobacterium haloterrestre</name>
    <name type="common">Halobiforma haloterrestris</name>
    <dbReference type="NCBI Taxonomy" id="148448"/>
    <lineage>
        <taxon>Archaea</taxon>
        <taxon>Methanobacteriati</taxon>
        <taxon>Methanobacteriota</taxon>
        <taxon>Stenosarchaea group</taxon>
        <taxon>Halobacteria</taxon>
        <taxon>Halobacteriales</taxon>
        <taxon>Natrialbaceae</taxon>
        <taxon>Natronobacterium</taxon>
    </lineage>
</organism>
<evidence type="ECO:0000313" key="7">
    <source>
        <dbReference type="EMBL" id="SFB67937.1"/>
    </source>
</evidence>
<dbReference type="InterPro" id="IPR036866">
    <property type="entry name" value="RibonucZ/Hydroxyglut_hydro"/>
</dbReference>
<dbReference type="Pfam" id="PF00753">
    <property type="entry name" value="Lactamase_B"/>
    <property type="match status" value="1"/>
</dbReference>
<accession>A0A1I1CZI6</accession>
<evidence type="ECO:0000256" key="5">
    <source>
        <dbReference type="ARBA" id="ARBA00022833"/>
    </source>
</evidence>
<dbReference type="AlphaFoldDB" id="A0A1I1CZI6"/>
<dbReference type="InterPro" id="IPR001279">
    <property type="entry name" value="Metallo-B-lactamas"/>
</dbReference>
<evidence type="ECO:0000256" key="3">
    <source>
        <dbReference type="ARBA" id="ARBA00022723"/>
    </source>
</evidence>
<evidence type="ECO:0000313" key="8">
    <source>
        <dbReference type="Proteomes" id="UP000199161"/>
    </source>
</evidence>
<dbReference type="PANTHER" id="PTHR42978:SF2">
    <property type="entry name" value="102 KBASES UNSTABLE REGION: FROM 1 TO 119443"/>
    <property type="match status" value="1"/>
</dbReference>
<comment type="similarity">
    <text evidence="2">Belongs to the metallo-beta-lactamase superfamily.</text>
</comment>
<dbReference type="OrthoDB" id="7773at2157"/>
<keyword evidence="5" id="KW-0862">Zinc</keyword>
<protein>
    <submittedName>
        <fullName evidence="7">Metallo-beta-lactamase superfamily protein</fullName>
    </submittedName>
</protein>
<name>A0A1I1CZI6_NATHA</name>
<dbReference type="SUPFAM" id="SSF56281">
    <property type="entry name" value="Metallo-hydrolase/oxidoreductase"/>
    <property type="match status" value="1"/>
</dbReference>
<dbReference type="InterPro" id="IPR051013">
    <property type="entry name" value="MBL_superfamily_lactonases"/>
</dbReference>
<dbReference type="PANTHER" id="PTHR42978">
    <property type="entry name" value="QUORUM-QUENCHING LACTONASE YTNP-RELATED-RELATED"/>
    <property type="match status" value="1"/>
</dbReference>
<dbReference type="GO" id="GO:0046872">
    <property type="term" value="F:metal ion binding"/>
    <property type="evidence" value="ECO:0007669"/>
    <property type="project" value="UniProtKB-KW"/>
</dbReference>
<dbReference type="SMART" id="SM00849">
    <property type="entry name" value="Lactamase_B"/>
    <property type="match status" value="1"/>
</dbReference>
<sequence>MTVRRLYRLNTAEWTFDHSVAMQLEDPGEPYTGWCPCYLLEHPEGLVLFDTGISREMAADPESYGPNGAAHMTAFLETLDLSVGQSPTDHLAALGYEPGDVDYVVLSHLHVDHAGNVDAFPEAEIVVQKPELRYAFWPDGVQRLFYLEGDFSPLRDESVDVTAVTGEYDLFGDGSVVAFPTPGHTPGHQSLAVELESSAVVLAADVANSRGGYERERVPSFSWSLEDSLESIQRVRDRARATDATVIVHHDPEEQKKLPDPPAALE</sequence>
<dbReference type="Gene3D" id="3.60.15.10">
    <property type="entry name" value="Ribonuclease Z/Hydroxyacylglutathione hydrolase-like"/>
    <property type="match status" value="1"/>
</dbReference>
<dbReference type="RefSeq" id="WP_089784407.1">
    <property type="nucleotide sequence ID" value="NZ_FOKW01000001.1"/>
</dbReference>
<keyword evidence="8" id="KW-1185">Reference proteome</keyword>
<dbReference type="Proteomes" id="UP000199161">
    <property type="component" value="Unassembled WGS sequence"/>
</dbReference>
<gene>
    <name evidence="7" type="ORF">SAMN05444422_10194</name>
</gene>
<comment type="cofactor">
    <cofactor evidence="1">
        <name>Zn(2+)</name>
        <dbReference type="ChEBI" id="CHEBI:29105"/>
    </cofactor>
</comment>
<dbReference type="EMBL" id="FOKW01000001">
    <property type="protein sequence ID" value="SFB67937.1"/>
    <property type="molecule type" value="Genomic_DNA"/>
</dbReference>
<evidence type="ECO:0000256" key="2">
    <source>
        <dbReference type="ARBA" id="ARBA00007749"/>
    </source>
</evidence>
<evidence type="ECO:0000256" key="1">
    <source>
        <dbReference type="ARBA" id="ARBA00001947"/>
    </source>
</evidence>